<comment type="caution">
    <text evidence="2">The sequence shown here is derived from an EMBL/GenBank/DDBJ whole genome shotgun (WGS) entry which is preliminary data.</text>
</comment>
<dbReference type="AlphaFoldDB" id="A0A423JPD7"/>
<name>A0A423JPD7_9PSED</name>
<protein>
    <submittedName>
        <fullName evidence="2">Uncharacterized protein</fullName>
    </submittedName>
</protein>
<proteinExistence type="predicted"/>
<organism evidence="2 3">
    <name type="scientific">Pseudomonas brassicacearum</name>
    <dbReference type="NCBI Taxonomy" id="930166"/>
    <lineage>
        <taxon>Bacteria</taxon>
        <taxon>Pseudomonadati</taxon>
        <taxon>Pseudomonadota</taxon>
        <taxon>Gammaproteobacteria</taxon>
        <taxon>Pseudomonadales</taxon>
        <taxon>Pseudomonadaceae</taxon>
        <taxon>Pseudomonas</taxon>
    </lineage>
</organism>
<gene>
    <name evidence="2" type="ORF">BK664_11360</name>
</gene>
<reference evidence="2 3" key="1">
    <citation type="submission" date="2016-10" db="EMBL/GenBank/DDBJ databases">
        <title>Comparative genome analysis of multiple Pseudomonas spp. focuses on biocontrol and plant growth promoting traits.</title>
        <authorList>
            <person name="Tao X.-Y."/>
            <person name="Taylor C.G."/>
        </authorList>
    </citation>
    <scope>NUCLEOTIDE SEQUENCE [LARGE SCALE GENOMIC DNA]</scope>
    <source>
        <strain evidence="2 3">38D4</strain>
    </source>
</reference>
<dbReference type="RefSeq" id="WP_123365807.1">
    <property type="nucleotide sequence ID" value="NZ_MOBO01000009.1"/>
</dbReference>
<evidence type="ECO:0000313" key="3">
    <source>
        <dbReference type="Proteomes" id="UP000286351"/>
    </source>
</evidence>
<dbReference type="EMBL" id="MOBO01000009">
    <property type="protein sequence ID" value="RON39553.1"/>
    <property type="molecule type" value="Genomic_DNA"/>
</dbReference>
<feature type="signal peptide" evidence="1">
    <location>
        <begin position="1"/>
        <end position="19"/>
    </location>
</feature>
<evidence type="ECO:0000313" key="2">
    <source>
        <dbReference type="EMBL" id="RON39553.1"/>
    </source>
</evidence>
<accession>A0A423JPD7</accession>
<sequence>MFNIFWRLVAKLLARPAVATWLITRAQRTPYQHIMSADGAEMYMGRWWLFNPYSRETHKPALWWCPWSFRIHHIMRPDEDRDLHDHPWNARTIILRGWYNEQRPASDEWKKAVRSSMVPNPNPKIVGWLMKDACEWIRRDQGDTATLNHGEYHRIDQVSPGGVITLFITSKWRGDWGFLVNGVKVPWRTYTGMDI</sequence>
<evidence type="ECO:0000256" key="1">
    <source>
        <dbReference type="SAM" id="SignalP"/>
    </source>
</evidence>
<feature type="chain" id="PRO_5019329585" evidence="1">
    <location>
        <begin position="20"/>
        <end position="195"/>
    </location>
</feature>
<keyword evidence="1" id="KW-0732">Signal</keyword>
<dbReference type="Proteomes" id="UP000286351">
    <property type="component" value="Unassembled WGS sequence"/>
</dbReference>